<gene>
    <name evidence="1" type="ORF">AYBTSS11_LOCUS23964</name>
</gene>
<reference evidence="1" key="1">
    <citation type="submission" date="2023-10" db="EMBL/GenBank/DDBJ databases">
        <authorList>
            <person name="Domelevo Entfellner J.-B."/>
        </authorList>
    </citation>
    <scope>NUCLEOTIDE SEQUENCE</scope>
</reference>
<dbReference type="AlphaFoldDB" id="A0AA86TDQ1"/>
<name>A0AA86TDQ1_9FABA</name>
<dbReference type="PANTHER" id="PTHR23068">
    <property type="entry name" value="DNA CYTOSINE-5- -METHYLTRANSFERASE 3-RELATED"/>
    <property type="match status" value="1"/>
</dbReference>
<organism evidence="1 2">
    <name type="scientific">Sphenostylis stenocarpa</name>
    <dbReference type="NCBI Taxonomy" id="92480"/>
    <lineage>
        <taxon>Eukaryota</taxon>
        <taxon>Viridiplantae</taxon>
        <taxon>Streptophyta</taxon>
        <taxon>Embryophyta</taxon>
        <taxon>Tracheophyta</taxon>
        <taxon>Spermatophyta</taxon>
        <taxon>Magnoliopsida</taxon>
        <taxon>eudicotyledons</taxon>
        <taxon>Gunneridae</taxon>
        <taxon>Pentapetalae</taxon>
        <taxon>rosids</taxon>
        <taxon>fabids</taxon>
        <taxon>Fabales</taxon>
        <taxon>Fabaceae</taxon>
        <taxon>Papilionoideae</taxon>
        <taxon>50 kb inversion clade</taxon>
        <taxon>NPAAA clade</taxon>
        <taxon>indigoferoid/millettioid clade</taxon>
        <taxon>Phaseoleae</taxon>
        <taxon>Sphenostylis</taxon>
    </lineage>
</organism>
<dbReference type="GO" id="GO:0005634">
    <property type="term" value="C:nucleus"/>
    <property type="evidence" value="ECO:0007669"/>
    <property type="project" value="TreeGrafter"/>
</dbReference>
<evidence type="ECO:0000313" key="1">
    <source>
        <dbReference type="EMBL" id="CAJ1971954.1"/>
    </source>
</evidence>
<proteinExistence type="predicted"/>
<keyword evidence="2" id="KW-1185">Reference proteome</keyword>
<evidence type="ECO:0000313" key="2">
    <source>
        <dbReference type="Proteomes" id="UP001189624"/>
    </source>
</evidence>
<sequence length="104" mass="11859">MGVLILPMPPMTIEEVIPRTKKWWPPWDSRKQLSSIYCETGGADAGGVLTSKLRGRHYSILSWVKSCVDWQIQAGSVEHEQLELILGYPINHTRLRRGQFGRKA</sequence>
<dbReference type="Gramene" id="rna-AYBTSS11_LOCUS23964">
    <property type="protein sequence ID" value="CAJ1971954.1"/>
    <property type="gene ID" value="gene-AYBTSS11_LOCUS23964"/>
</dbReference>
<dbReference type="Proteomes" id="UP001189624">
    <property type="component" value="Chromosome 8"/>
</dbReference>
<dbReference type="InterPro" id="IPR050390">
    <property type="entry name" value="C5-Methyltransferase"/>
</dbReference>
<protein>
    <submittedName>
        <fullName evidence="1">Uncharacterized protein</fullName>
    </submittedName>
</protein>
<accession>A0AA86TDQ1</accession>
<dbReference type="EMBL" id="OY731405">
    <property type="protein sequence ID" value="CAJ1971954.1"/>
    <property type="molecule type" value="Genomic_DNA"/>
</dbReference>
<dbReference type="PANTHER" id="PTHR23068:SF11">
    <property type="entry name" value="INACTIVE DNA (CYTOSINE-5)-METHYLTRANSFERASE DRM3-RELATED"/>
    <property type="match status" value="1"/>
</dbReference>